<evidence type="ECO:0000313" key="1">
    <source>
        <dbReference type="EMBL" id="RNA19098.1"/>
    </source>
</evidence>
<gene>
    <name evidence="1" type="ORF">BpHYR1_049261</name>
</gene>
<name>A0A3M7R777_BRAPC</name>
<reference evidence="1 2" key="1">
    <citation type="journal article" date="2018" name="Sci. Rep.">
        <title>Genomic signatures of local adaptation to the degree of environmental predictability in rotifers.</title>
        <authorList>
            <person name="Franch-Gras L."/>
            <person name="Hahn C."/>
            <person name="Garcia-Roger E.M."/>
            <person name="Carmona M.J."/>
            <person name="Serra M."/>
            <person name="Gomez A."/>
        </authorList>
    </citation>
    <scope>NUCLEOTIDE SEQUENCE [LARGE SCALE GENOMIC DNA]</scope>
    <source>
        <strain evidence="1">HYR1</strain>
    </source>
</reference>
<evidence type="ECO:0000313" key="2">
    <source>
        <dbReference type="Proteomes" id="UP000276133"/>
    </source>
</evidence>
<organism evidence="1 2">
    <name type="scientific">Brachionus plicatilis</name>
    <name type="common">Marine rotifer</name>
    <name type="synonym">Brachionus muelleri</name>
    <dbReference type="NCBI Taxonomy" id="10195"/>
    <lineage>
        <taxon>Eukaryota</taxon>
        <taxon>Metazoa</taxon>
        <taxon>Spiralia</taxon>
        <taxon>Gnathifera</taxon>
        <taxon>Rotifera</taxon>
        <taxon>Eurotatoria</taxon>
        <taxon>Monogononta</taxon>
        <taxon>Pseudotrocha</taxon>
        <taxon>Ploima</taxon>
        <taxon>Brachionidae</taxon>
        <taxon>Brachionus</taxon>
    </lineage>
</organism>
<keyword evidence="2" id="KW-1185">Reference proteome</keyword>
<dbReference type="EMBL" id="REGN01004101">
    <property type="protein sequence ID" value="RNA19098.1"/>
    <property type="molecule type" value="Genomic_DNA"/>
</dbReference>
<sequence>MSLYLPGDIFLQGKKSKGFVMDGVDFGPDWEKMNRLQYPILKLLNFVRDFLCCYEQWVLSFSKENRNIYLKDQNVLLVSFFELDHKIENYIFRIIYFFFGYVDSVDRFDIIQNEVIIIIKTGSKDYVEKKAERYAHCLSINTCDEVETERQIHDRERGEEKRSNN</sequence>
<proteinExistence type="predicted"/>
<dbReference type="Proteomes" id="UP000276133">
    <property type="component" value="Unassembled WGS sequence"/>
</dbReference>
<protein>
    <submittedName>
        <fullName evidence="1">Uncharacterized protein</fullName>
    </submittedName>
</protein>
<comment type="caution">
    <text evidence="1">The sequence shown here is derived from an EMBL/GenBank/DDBJ whole genome shotgun (WGS) entry which is preliminary data.</text>
</comment>
<dbReference type="AlphaFoldDB" id="A0A3M7R777"/>
<accession>A0A3M7R777</accession>